<dbReference type="Proteomes" id="UP000298468">
    <property type="component" value="Unassembled WGS sequence"/>
</dbReference>
<dbReference type="AlphaFoldDB" id="A0A4R9BYC9"/>
<gene>
    <name evidence="2" type="ORF">E3T61_05240</name>
</gene>
<evidence type="ECO:0000313" key="2">
    <source>
        <dbReference type="EMBL" id="TFD93491.1"/>
    </source>
</evidence>
<sequence length="121" mass="12287">MIISGIIFVLGGILVVAVNEAAARGRLGVNSVAGIRTRAVMMSEAAWTAGHRAARIPMGLAGLVMVLTGAAILLLRLDGDTIGPLVLASAAAAVLLVLVGATMATPAANRALVHSEEDERH</sequence>
<protein>
    <submittedName>
        <fullName evidence="2">SdpI family protein</fullName>
    </submittedName>
</protein>
<keyword evidence="1" id="KW-1133">Transmembrane helix</keyword>
<organism evidence="2 3">
    <name type="scientific">Cryobacterium lactosi</name>
    <dbReference type="NCBI Taxonomy" id="1259202"/>
    <lineage>
        <taxon>Bacteria</taxon>
        <taxon>Bacillati</taxon>
        <taxon>Actinomycetota</taxon>
        <taxon>Actinomycetes</taxon>
        <taxon>Micrococcales</taxon>
        <taxon>Microbacteriaceae</taxon>
        <taxon>Cryobacterium</taxon>
    </lineage>
</organism>
<feature type="transmembrane region" description="Helical" evidence="1">
    <location>
        <begin position="58"/>
        <end position="75"/>
    </location>
</feature>
<keyword evidence="3" id="KW-1185">Reference proteome</keyword>
<name>A0A4R9BYC9_9MICO</name>
<reference evidence="2 3" key="1">
    <citation type="submission" date="2019-03" db="EMBL/GenBank/DDBJ databases">
        <title>Genomics of glacier-inhabiting Cryobacterium strains.</title>
        <authorList>
            <person name="Liu Q."/>
            <person name="Xin Y.-H."/>
        </authorList>
    </citation>
    <scope>NUCLEOTIDE SEQUENCE [LARGE SCALE GENOMIC DNA]</scope>
    <source>
        <strain evidence="2 3">Sr59</strain>
    </source>
</reference>
<dbReference type="EMBL" id="SOHM01000008">
    <property type="protein sequence ID" value="TFD93491.1"/>
    <property type="molecule type" value="Genomic_DNA"/>
</dbReference>
<dbReference type="RefSeq" id="WP_134639830.1">
    <property type="nucleotide sequence ID" value="NZ_SOHM01000008.1"/>
</dbReference>
<dbReference type="OrthoDB" id="4481397at2"/>
<evidence type="ECO:0000256" key="1">
    <source>
        <dbReference type="SAM" id="Phobius"/>
    </source>
</evidence>
<keyword evidence="1" id="KW-0472">Membrane</keyword>
<comment type="caution">
    <text evidence="2">The sequence shown here is derived from an EMBL/GenBank/DDBJ whole genome shotgun (WGS) entry which is preliminary data.</text>
</comment>
<dbReference type="InterPro" id="IPR025962">
    <property type="entry name" value="SdpI/YhfL"/>
</dbReference>
<evidence type="ECO:0000313" key="3">
    <source>
        <dbReference type="Proteomes" id="UP000298468"/>
    </source>
</evidence>
<dbReference type="Pfam" id="PF13630">
    <property type="entry name" value="SdpI"/>
    <property type="match status" value="1"/>
</dbReference>
<proteinExistence type="predicted"/>
<keyword evidence="1" id="KW-0812">Transmembrane</keyword>
<feature type="transmembrane region" description="Helical" evidence="1">
    <location>
        <begin position="82"/>
        <end position="104"/>
    </location>
</feature>
<accession>A0A4R9BYC9</accession>